<name>A0A4Y2BWQ0_ARAVE</name>
<proteinExistence type="predicted"/>
<evidence type="ECO:0000313" key="1">
    <source>
        <dbReference type="EMBL" id="GBL96017.1"/>
    </source>
</evidence>
<protein>
    <submittedName>
        <fullName evidence="1">Uncharacterized protein</fullName>
    </submittedName>
</protein>
<sequence>MQSYSVASITNYYPGVKSAPFDYGMDSIAVHVIVLLVEISFVQLAAIDDYWIIHSNLPNPTYLWKTWKCQPQTHIARVYHCKRVEFYSYCGTSHPLIRIHYIRPADPGGVKVVALMISINRSHLVHFLPTAASERDAMQVAACRRDVKKRATGSVPPRLFLVVLHGRAAP</sequence>
<dbReference type="Proteomes" id="UP000499080">
    <property type="component" value="Unassembled WGS sequence"/>
</dbReference>
<gene>
    <name evidence="1" type="ORF">AVEN_199977_1</name>
</gene>
<dbReference type="EMBL" id="BGPR01000116">
    <property type="protein sequence ID" value="GBL96017.1"/>
    <property type="molecule type" value="Genomic_DNA"/>
</dbReference>
<accession>A0A4Y2BWQ0</accession>
<dbReference type="AlphaFoldDB" id="A0A4Y2BWQ0"/>
<organism evidence="1 2">
    <name type="scientific">Araneus ventricosus</name>
    <name type="common">Orbweaver spider</name>
    <name type="synonym">Epeira ventricosa</name>
    <dbReference type="NCBI Taxonomy" id="182803"/>
    <lineage>
        <taxon>Eukaryota</taxon>
        <taxon>Metazoa</taxon>
        <taxon>Ecdysozoa</taxon>
        <taxon>Arthropoda</taxon>
        <taxon>Chelicerata</taxon>
        <taxon>Arachnida</taxon>
        <taxon>Araneae</taxon>
        <taxon>Araneomorphae</taxon>
        <taxon>Entelegynae</taxon>
        <taxon>Araneoidea</taxon>
        <taxon>Araneidae</taxon>
        <taxon>Araneus</taxon>
    </lineage>
</organism>
<keyword evidence="2" id="KW-1185">Reference proteome</keyword>
<comment type="caution">
    <text evidence="1">The sequence shown here is derived from an EMBL/GenBank/DDBJ whole genome shotgun (WGS) entry which is preliminary data.</text>
</comment>
<dbReference type="OrthoDB" id="10491174at2759"/>
<evidence type="ECO:0000313" key="2">
    <source>
        <dbReference type="Proteomes" id="UP000499080"/>
    </source>
</evidence>
<reference evidence="1 2" key="1">
    <citation type="journal article" date="2019" name="Sci. Rep.">
        <title>Orb-weaving spider Araneus ventricosus genome elucidates the spidroin gene catalogue.</title>
        <authorList>
            <person name="Kono N."/>
            <person name="Nakamura H."/>
            <person name="Ohtoshi R."/>
            <person name="Moran D.A.P."/>
            <person name="Shinohara A."/>
            <person name="Yoshida Y."/>
            <person name="Fujiwara M."/>
            <person name="Mori M."/>
            <person name="Tomita M."/>
            <person name="Arakawa K."/>
        </authorList>
    </citation>
    <scope>NUCLEOTIDE SEQUENCE [LARGE SCALE GENOMIC DNA]</scope>
</reference>